<keyword evidence="1" id="KW-0479">Metal-binding</keyword>
<dbReference type="SUPFAM" id="SSF51621">
    <property type="entry name" value="Phosphoenolpyruvate/pyruvate domain"/>
    <property type="match status" value="1"/>
</dbReference>
<keyword evidence="2 5" id="KW-0413">Isomerase</keyword>
<evidence type="ECO:0000256" key="2">
    <source>
        <dbReference type="ARBA" id="ARBA00023235"/>
    </source>
</evidence>
<dbReference type="EC" id="5.4.2.9" evidence="3"/>
<dbReference type="PANTHER" id="PTHR42905">
    <property type="entry name" value="PHOSPHOENOLPYRUVATE CARBOXYLASE"/>
    <property type="match status" value="1"/>
</dbReference>
<dbReference type="GO" id="GO:0050188">
    <property type="term" value="F:phosphoenolpyruvate mutase activity"/>
    <property type="evidence" value="ECO:0007669"/>
    <property type="project" value="UniProtKB-EC"/>
</dbReference>
<dbReference type="InterPro" id="IPR039556">
    <property type="entry name" value="ICL/PEPM"/>
</dbReference>
<dbReference type="RefSeq" id="WP_318584542.1">
    <property type="nucleotide sequence ID" value="NZ_JAWRCP010000001.1"/>
</dbReference>
<comment type="caution">
    <text evidence="5">The sequence shown here is derived from an EMBL/GenBank/DDBJ whole genome shotgun (WGS) entry which is preliminary data.</text>
</comment>
<sequence length="300" mass="33396">MIPVTHPGITNSERCSSLRSRLQEKGFLRIIEAHNPISALIAENVICEDSGTTFDGIWSSSLTDSTSRGLPDIEKLRISDRISNINEIFSVTTIPMIVDADTGGLIEHFGYDVRLLERSGVSAVVIEDKKGLKKNSLLGNDVVQIQESAEIFCEKIRYGKQVQVSREFMIIARIESLILETGMEDALTRAAMYVEAGADAILIHSRKQNGNEIFEFVRNFRRDNTVTPIIVVPTSYNTICCAELQDAGINVVIYANHMLRAAYLAMKDVAFNILKHGRSYEVEPNCLSIKEVLNLIPGTY</sequence>
<organism evidence="5 6">
    <name type="scientific">Vibrio rhizosphaerae</name>
    <dbReference type="NCBI Taxonomy" id="398736"/>
    <lineage>
        <taxon>Bacteria</taxon>
        <taxon>Pseudomonadati</taxon>
        <taxon>Pseudomonadota</taxon>
        <taxon>Gammaproteobacteria</taxon>
        <taxon>Vibrionales</taxon>
        <taxon>Vibrionaceae</taxon>
        <taxon>Vibrio</taxon>
    </lineage>
</organism>
<evidence type="ECO:0000256" key="4">
    <source>
        <dbReference type="ARBA" id="ARBA00038455"/>
    </source>
</evidence>
<dbReference type="CDD" id="cd00377">
    <property type="entry name" value="ICL_PEPM"/>
    <property type="match status" value="1"/>
</dbReference>
<protein>
    <recommendedName>
        <fullName evidence="3">phosphoenolpyruvate mutase</fullName>
        <ecNumber evidence="3">5.4.2.9</ecNumber>
    </recommendedName>
</protein>
<dbReference type="EMBL" id="JAWRCP010000001">
    <property type="protein sequence ID" value="MDW6092142.1"/>
    <property type="molecule type" value="Genomic_DNA"/>
</dbReference>
<gene>
    <name evidence="5" type="primary">aepX</name>
    <name evidence="5" type="ORF">SBX64_06245</name>
</gene>
<evidence type="ECO:0000313" key="6">
    <source>
        <dbReference type="Proteomes" id="UP001279860"/>
    </source>
</evidence>
<dbReference type="Gene3D" id="3.20.20.60">
    <property type="entry name" value="Phosphoenolpyruvate-binding domains"/>
    <property type="match status" value="1"/>
</dbReference>
<dbReference type="InterPro" id="IPR012698">
    <property type="entry name" value="PEnolPyrv_PMutase_core"/>
</dbReference>
<evidence type="ECO:0000313" key="5">
    <source>
        <dbReference type="EMBL" id="MDW6092142.1"/>
    </source>
</evidence>
<reference evidence="5 6" key="1">
    <citation type="submission" date="2023-11" db="EMBL/GenBank/DDBJ databases">
        <title>Plant-associative lifestyle of Vibrio porteresiae and its evolutionary dynamics.</title>
        <authorList>
            <person name="Rameshkumar N."/>
            <person name="Kirti K."/>
        </authorList>
    </citation>
    <scope>NUCLEOTIDE SEQUENCE [LARGE SCALE GENOMIC DNA]</scope>
    <source>
        <strain evidence="5 6">MSSRF7</strain>
    </source>
</reference>
<dbReference type="InterPro" id="IPR040442">
    <property type="entry name" value="Pyrv_kinase-like_dom_sf"/>
</dbReference>
<name>A0ABU4ISP8_9VIBR</name>
<dbReference type="PANTHER" id="PTHR42905:SF7">
    <property type="entry name" value="PHOSPHOENOLPYRUVATE PHOSPHOMUTASE"/>
    <property type="match status" value="1"/>
</dbReference>
<comment type="similarity">
    <text evidence="4">Belongs to the isocitrate lyase/PEP mutase superfamily. PEP mutase family.</text>
</comment>
<dbReference type="NCBIfam" id="TIGR02320">
    <property type="entry name" value="PEP_mutase"/>
    <property type="match status" value="1"/>
</dbReference>
<dbReference type="Proteomes" id="UP001279860">
    <property type="component" value="Unassembled WGS sequence"/>
</dbReference>
<accession>A0ABU4ISP8</accession>
<keyword evidence="6" id="KW-1185">Reference proteome</keyword>
<dbReference type="Pfam" id="PF13714">
    <property type="entry name" value="PEP_mutase"/>
    <property type="match status" value="1"/>
</dbReference>
<evidence type="ECO:0000256" key="3">
    <source>
        <dbReference type="ARBA" id="ARBA00024063"/>
    </source>
</evidence>
<proteinExistence type="inferred from homology"/>
<evidence type="ECO:0000256" key="1">
    <source>
        <dbReference type="ARBA" id="ARBA00022723"/>
    </source>
</evidence>
<dbReference type="InterPro" id="IPR015813">
    <property type="entry name" value="Pyrv/PenolPyrv_kinase-like_dom"/>
</dbReference>